<proteinExistence type="predicted"/>
<protein>
    <submittedName>
        <fullName evidence="4">Alpha-L-rhamnosidase</fullName>
    </submittedName>
</protein>
<dbReference type="GO" id="GO:0005975">
    <property type="term" value="P:carbohydrate metabolic process"/>
    <property type="evidence" value="ECO:0007669"/>
    <property type="project" value="InterPro"/>
</dbReference>
<dbReference type="Pfam" id="PF17389">
    <property type="entry name" value="Bac_rhamnosid6H"/>
    <property type="match status" value="1"/>
</dbReference>
<reference evidence="4 5" key="1">
    <citation type="journal article" date="2019" name="Gut">
        <title>Antibiotics-induced monodominance of a novel gut bacterial order.</title>
        <authorList>
            <person name="Hildebrand F."/>
            <person name="Moitinho-Silva L."/>
            <person name="Blasche S."/>
            <person name="Jahn M.T."/>
            <person name="Gossmann T.I."/>
            <person name="Heuerta-Cepas J."/>
            <person name="Hercog R."/>
            <person name="Luetge M."/>
            <person name="Bahram M."/>
            <person name="Pryszlak A."/>
            <person name="Alves R.J."/>
            <person name="Waszak S.M."/>
            <person name="Zhu A."/>
            <person name="Ye L."/>
            <person name="Costea P.I."/>
            <person name="Aalvink S."/>
            <person name="Belzer C."/>
            <person name="Forslund S.K."/>
            <person name="Sunagawa S."/>
            <person name="Hentschel U."/>
            <person name="Merten C."/>
            <person name="Patil K.R."/>
            <person name="Benes V."/>
            <person name="Bork P."/>
        </authorList>
    </citation>
    <scope>NUCLEOTIDE SEQUENCE [LARGE SCALE GENOMIC DNA]</scope>
    <source>
        <strain evidence="4 5">HDS1380</strain>
    </source>
</reference>
<evidence type="ECO:0000259" key="2">
    <source>
        <dbReference type="Pfam" id="PF17389"/>
    </source>
</evidence>
<dbReference type="Proteomes" id="UP000291269">
    <property type="component" value="Unassembled WGS sequence"/>
</dbReference>
<dbReference type="InterPro" id="IPR035396">
    <property type="entry name" value="Bac_rhamnosid6H"/>
</dbReference>
<feature type="domain" description="Alpha-L-rhamnosidase six-hairpin glycosidase" evidence="2">
    <location>
        <begin position="149"/>
        <end position="329"/>
    </location>
</feature>
<sequence length="543" mass="62142">MCMKYIYPTRIVAQGENTNHSYVLMNESILQIGLSEAKIFSMIGKTYIILDFGKELSGGIRLLTYHADGNKKIRLRFGESVSETCAELGEKNAGNDHSNRDFVVELQSFSDMNFGNTGFRFLRIDTLSESVSIKFKSIVAYLDMDEREEVGFFECNDPLVNRIWTTAAYTLRLCLHNGFLWDGIKRDRLVWIGDLYPEMKSAHCLYQKVPEVENSLRYIREQTPLPEWMNGIPMYSFWWLIILCDHYFRNGDKNFVYENIDYIKALVKQIYAFVREDGHTEFCYNFVDWPSHYNEGDGEIKKHEELAGVNYLLRIALEKTAQLLREFGEDNRICNDVLRKLKRASFLLQSSKSMAALGIISGEKSVNLENILIDGQVKGLSTFMSYQILTAMGQLKAYDQALSSLNLYYGEMLRLGATTFWENFDFEDAKNSTGIDCLPEGNSFDIHGDGGEHCYRGFRHSLCHGWSSGVIAYLSETVLGIRVLASRKKVSVDPHLNGLNWVRGACPTPYGPIYVEHQYNDSGKVVTQITAPHNKKDYILEKV</sequence>
<dbReference type="InterPro" id="IPR008902">
    <property type="entry name" value="Rhamnosid_concanavalin"/>
</dbReference>
<feature type="domain" description="Alpha-L-rhamnosidase C-terminal" evidence="3">
    <location>
        <begin position="488"/>
        <end position="535"/>
    </location>
</feature>
<evidence type="ECO:0000313" key="5">
    <source>
        <dbReference type="Proteomes" id="UP000291269"/>
    </source>
</evidence>
<accession>A0A4Q2KDW9</accession>
<dbReference type="Gene3D" id="2.60.120.260">
    <property type="entry name" value="Galactose-binding domain-like"/>
    <property type="match status" value="1"/>
</dbReference>
<dbReference type="PANTHER" id="PTHR34987">
    <property type="entry name" value="C, PUTATIVE (AFU_ORTHOLOGUE AFUA_3G02880)-RELATED"/>
    <property type="match status" value="1"/>
</dbReference>
<dbReference type="SUPFAM" id="SSF48208">
    <property type="entry name" value="Six-hairpin glycosidases"/>
    <property type="match status" value="1"/>
</dbReference>
<dbReference type="PANTHER" id="PTHR34987:SF6">
    <property type="entry name" value="ALPHA-L-RHAMNOSIDASE SIX-HAIRPIN GLYCOSIDASE DOMAIN-CONTAINING PROTEIN"/>
    <property type="match status" value="1"/>
</dbReference>
<dbReference type="Pfam" id="PF05592">
    <property type="entry name" value="Bac_rhamnosid"/>
    <property type="match status" value="1"/>
</dbReference>
<feature type="domain" description="Alpha-L-rhamnosidase concanavalin-like" evidence="1">
    <location>
        <begin position="44"/>
        <end position="138"/>
    </location>
</feature>
<dbReference type="Pfam" id="PF17390">
    <property type="entry name" value="Bac_rhamnosid_C"/>
    <property type="match status" value="1"/>
</dbReference>
<evidence type="ECO:0000313" key="4">
    <source>
        <dbReference type="EMBL" id="RXZ61553.1"/>
    </source>
</evidence>
<dbReference type="EMBL" id="SDOZ01000002">
    <property type="protein sequence ID" value="RXZ61553.1"/>
    <property type="molecule type" value="Genomic_DNA"/>
</dbReference>
<dbReference type="InterPro" id="IPR008928">
    <property type="entry name" value="6-hairpin_glycosidase_sf"/>
</dbReference>
<keyword evidence="5" id="KW-1185">Reference proteome</keyword>
<comment type="caution">
    <text evidence="4">The sequence shown here is derived from an EMBL/GenBank/DDBJ whole genome shotgun (WGS) entry which is preliminary data.</text>
</comment>
<evidence type="ECO:0000259" key="1">
    <source>
        <dbReference type="Pfam" id="PF05592"/>
    </source>
</evidence>
<evidence type="ECO:0000259" key="3">
    <source>
        <dbReference type="Pfam" id="PF17390"/>
    </source>
</evidence>
<dbReference type="InterPro" id="IPR012341">
    <property type="entry name" value="6hp_glycosidase-like_sf"/>
</dbReference>
<name>A0A4Q2KDW9_9FIRM</name>
<dbReference type="InterPro" id="IPR035398">
    <property type="entry name" value="Bac_rhamnosid_C"/>
</dbReference>
<dbReference type="OrthoDB" id="9815108at2"/>
<gene>
    <name evidence="4" type="ORF">ESZ91_03945</name>
</gene>
<dbReference type="Gene3D" id="1.50.10.10">
    <property type="match status" value="1"/>
</dbReference>
<organism evidence="4 5">
    <name type="scientific">Candidatus Borkfalkia ceftriaxoniphila</name>
    <dbReference type="NCBI Taxonomy" id="2508949"/>
    <lineage>
        <taxon>Bacteria</taxon>
        <taxon>Bacillati</taxon>
        <taxon>Bacillota</taxon>
        <taxon>Clostridia</taxon>
        <taxon>Christensenellales</taxon>
        <taxon>Christensenellaceae</taxon>
        <taxon>Candidatus Borkfalkia</taxon>
    </lineage>
</organism>
<dbReference type="Gene3D" id="2.60.420.10">
    <property type="entry name" value="Maltose phosphorylase, domain 3"/>
    <property type="match status" value="1"/>
</dbReference>
<dbReference type="AlphaFoldDB" id="A0A4Q2KDW9"/>